<dbReference type="AlphaFoldDB" id="A0A835PTC0"/>
<dbReference type="OrthoDB" id="339325at2759"/>
<proteinExistence type="predicted"/>
<accession>A0A835PTC0</accession>
<gene>
    <name evidence="1" type="ORF">HPP92_023183</name>
</gene>
<reference evidence="1 2" key="1">
    <citation type="journal article" date="2020" name="Nat. Food">
        <title>A phased Vanilla planifolia genome enables genetic improvement of flavour and production.</title>
        <authorList>
            <person name="Hasing T."/>
            <person name="Tang H."/>
            <person name="Brym M."/>
            <person name="Khazi F."/>
            <person name="Huang T."/>
            <person name="Chambers A.H."/>
        </authorList>
    </citation>
    <scope>NUCLEOTIDE SEQUENCE [LARGE SCALE GENOMIC DNA]</scope>
    <source>
        <tissue evidence="1">Leaf</tissue>
    </source>
</reference>
<dbReference type="Proteomes" id="UP000636800">
    <property type="component" value="Chromosome 12"/>
</dbReference>
<dbReference type="PANTHER" id="PTHR31808">
    <property type="entry name" value="EXPRESSED PROTEIN"/>
    <property type="match status" value="1"/>
</dbReference>
<organism evidence="1 2">
    <name type="scientific">Vanilla planifolia</name>
    <name type="common">Vanilla</name>
    <dbReference type="NCBI Taxonomy" id="51239"/>
    <lineage>
        <taxon>Eukaryota</taxon>
        <taxon>Viridiplantae</taxon>
        <taxon>Streptophyta</taxon>
        <taxon>Embryophyta</taxon>
        <taxon>Tracheophyta</taxon>
        <taxon>Spermatophyta</taxon>
        <taxon>Magnoliopsida</taxon>
        <taxon>Liliopsida</taxon>
        <taxon>Asparagales</taxon>
        <taxon>Orchidaceae</taxon>
        <taxon>Vanilloideae</taxon>
        <taxon>Vanilleae</taxon>
        <taxon>Vanilla</taxon>
    </lineage>
</organism>
<dbReference type="EMBL" id="JADCNL010000012">
    <property type="protein sequence ID" value="KAG0458026.1"/>
    <property type="molecule type" value="Genomic_DNA"/>
</dbReference>
<dbReference type="PANTHER" id="PTHR31808:SF9">
    <property type="entry name" value="F21O3.2 PROTEIN"/>
    <property type="match status" value="1"/>
</dbReference>
<dbReference type="InterPro" id="IPR038925">
    <property type="entry name" value="At3g17800-like"/>
</dbReference>
<keyword evidence="2" id="KW-1185">Reference proteome</keyword>
<dbReference type="InterPro" id="IPR008479">
    <property type="entry name" value="DUF760"/>
</dbReference>
<evidence type="ECO:0000313" key="1">
    <source>
        <dbReference type="EMBL" id="KAG0458026.1"/>
    </source>
</evidence>
<comment type="caution">
    <text evidence="1">The sequence shown here is derived from an EMBL/GenBank/DDBJ whole genome shotgun (WGS) entry which is preliminary data.</text>
</comment>
<evidence type="ECO:0000313" key="2">
    <source>
        <dbReference type="Proteomes" id="UP000636800"/>
    </source>
</evidence>
<dbReference type="Pfam" id="PF05542">
    <property type="entry name" value="DUF760"/>
    <property type="match status" value="1"/>
</dbReference>
<name>A0A835PTC0_VANPL</name>
<sequence>MDCCARMRGRPLVDALPIWTRAIGGRLFTRRSSSLRLGLCRPSSEFQGLSRFHASNNFVHHRLPSIVTCASTESNEYEYRSVGTPLELFTPGGKFLCCILKDQPHIFQAAATKQLEELSFERDSAFARWEHSKGSSESSLHGRIAEMKERECRLAVEEVMYLLIVHSFSKINVPMVPNLSKCLNNGRLELWSSKDKELESLHGIELAEMVREHLSNVLRLQGKSDSTGNWTTIKIERLQLGRLYAASIMYGYFLKSVSLRHKLELSLSLRNDDIFGDQMMRPLLPHFQQQEHENLVALGCSLGEASSLYPAAQRSKADKLRGYMMTFDSNTLRLCAKLRSFEAANLIENHSWALFGDLESGLLNKDEVVAVQVSGFKRLILEAVAFGTSLWDVEWFVDSRFCLKSS</sequence>
<protein>
    <submittedName>
        <fullName evidence="1">Uncharacterized protein</fullName>
    </submittedName>
</protein>